<evidence type="ECO:0000313" key="15">
    <source>
        <dbReference type="EMBL" id="KAK0412099.1"/>
    </source>
</evidence>
<evidence type="ECO:0000256" key="10">
    <source>
        <dbReference type="ARBA" id="ARBA00023242"/>
    </source>
</evidence>
<dbReference type="GO" id="GO:0005634">
    <property type="term" value="C:nucleus"/>
    <property type="evidence" value="ECO:0007669"/>
    <property type="project" value="UniProtKB-SubCell"/>
</dbReference>
<dbReference type="PANTHER" id="PTHR45680:SF29">
    <property type="entry name" value="NUCLEAR HORMONE RECEPTOR FAMILY"/>
    <property type="match status" value="1"/>
</dbReference>
<reference evidence="15" key="1">
    <citation type="submission" date="2023-06" db="EMBL/GenBank/DDBJ databases">
        <title>Genomic analysis of the entomopathogenic nematode Steinernema hermaphroditum.</title>
        <authorList>
            <person name="Schwarz E.M."/>
            <person name="Heppert J.K."/>
            <person name="Baniya A."/>
            <person name="Schwartz H.T."/>
            <person name="Tan C.-H."/>
            <person name="Antoshechkin I."/>
            <person name="Sternberg P.W."/>
            <person name="Goodrich-Blair H."/>
            <person name="Dillman A.R."/>
        </authorList>
    </citation>
    <scope>NUCLEOTIDE SEQUENCE</scope>
    <source>
        <strain evidence="15">PS9179</strain>
        <tissue evidence="15">Whole animal</tissue>
    </source>
</reference>
<organism evidence="15 16">
    <name type="scientific">Steinernema hermaphroditum</name>
    <dbReference type="NCBI Taxonomy" id="289476"/>
    <lineage>
        <taxon>Eukaryota</taxon>
        <taxon>Metazoa</taxon>
        <taxon>Ecdysozoa</taxon>
        <taxon>Nematoda</taxon>
        <taxon>Chromadorea</taxon>
        <taxon>Rhabditida</taxon>
        <taxon>Tylenchina</taxon>
        <taxon>Panagrolaimomorpha</taxon>
        <taxon>Strongyloidoidea</taxon>
        <taxon>Steinernematidae</taxon>
        <taxon>Steinernema</taxon>
    </lineage>
</organism>
<dbReference type="GO" id="GO:0003700">
    <property type="term" value="F:DNA-binding transcription factor activity"/>
    <property type="evidence" value="ECO:0007669"/>
    <property type="project" value="InterPro"/>
</dbReference>
<evidence type="ECO:0008006" key="17">
    <source>
        <dbReference type="Google" id="ProtNLM"/>
    </source>
</evidence>
<evidence type="ECO:0000256" key="2">
    <source>
        <dbReference type="ARBA" id="ARBA00005993"/>
    </source>
</evidence>
<dbReference type="Pfam" id="PF00105">
    <property type="entry name" value="zf-C4"/>
    <property type="match status" value="2"/>
</dbReference>
<evidence type="ECO:0000256" key="6">
    <source>
        <dbReference type="ARBA" id="ARBA00023015"/>
    </source>
</evidence>
<evidence type="ECO:0000313" key="16">
    <source>
        <dbReference type="Proteomes" id="UP001175271"/>
    </source>
</evidence>
<dbReference type="GO" id="GO:0000978">
    <property type="term" value="F:RNA polymerase II cis-regulatory region sequence-specific DNA binding"/>
    <property type="evidence" value="ECO:0007669"/>
    <property type="project" value="InterPro"/>
</dbReference>
<feature type="domain" description="Nuclear receptor" evidence="13">
    <location>
        <begin position="10"/>
        <end position="86"/>
    </location>
</feature>
<dbReference type="SMART" id="SM00430">
    <property type="entry name" value="HOLI"/>
    <property type="match status" value="1"/>
</dbReference>
<dbReference type="CDD" id="cd06960">
    <property type="entry name" value="NR_DBD_HNF4A"/>
    <property type="match status" value="2"/>
</dbReference>
<comment type="similarity">
    <text evidence="2 11">Belongs to the nuclear hormone receptor family.</text>
</comment>
<dbReference type="InterPro" id="IPR000536">
    <property type="entry name" value="Nucl_hrmn_rcpt_lig-bd"/>
</dbReference>
<dbReference type="Gene3D" id="1.10.565.10">
    <property type="entry name" value="Retinoid X Receptor"/>
    <property type="match status" value="1"/>
</dbReference>
<keyword evidence="8 11" id="KW-0804">Transcription</keyword>
<dbReference type="EMBL" id="JAUCMV010000003">
    <property type="protein sequence ID" value="KAK0412099.1"/>
    <property type="molecule type" value="Genomic_DNA"/>
</dbReference>
<dbReference type="InterPro" id="IPR051152">
    <property type="entry name" value="C.elegans_Orphan_NR"/>
</dbReference>
<evidence type="ECO:0000256" key="4">
    <source>
        <dbReference type="ARBA" id="ARBA00022771"/>
    </source>
</evidence>
<dbReference type="Pfam" id="PF00104">
    <property type="entry name" value="Hormone_recep"/>
    <property type="match status" value="1"/>
</dbReference>
<feature type="compositionally biased region" description="Low complexity" evidence="12">
    <location>
        <begin position="84"/>
        <end position="98"/>
    </location>
</feature>
<dbReference type="PROSITE" id="PS51030">
    <property type="entry name" value="NUCLEAR_REC_DBD_2"/>
    <property type="match status" value="2"/>
</dbReference>
<protein>
    <recommendedName>
        <fullName evidence="17">Nuclear receptor domain-containing protein</fullName>
    </recommendedName>
</protein>
<dbReference type="PANTHER" id="PTHR45680">
    <property type="entry name" value="NUCLEAR HORMONE RECEPTOR FAMILY"/>
    <property type="match status" value="1"/>
</dbReference>
<keyword evidence="5 11" id="KW-0862">Zinc</keyword>
<dbReference type="GO" id="GO:0008270">
    <property type="term" value="F:zinc ion binding"/>
    <property type="evidence" value="ECO:0007669"/>
    <property type="project" value="UniProtKB-KW"/>
</dbReference>
<keyword evidence="3 11" id="KW-0479">Metal-binding</keyword>
<comment type="subcellular location">
    <subcellularLocation>
        <location evidence="1 11">Nucleus</location>
    </subcellularLocation>
</comment>
<evidence type="ECO:0000256" key="12">
    <source>
        <dbReference type="SAM" id="MobiDB-lite"/>
    </source>
</evidence>
<evidence type="ECO:0000256" key="5">
    <source>
        <dbReference type="ARBA" id="ARBA00022833"/>
    </source>
</evidence>
<dbReference type="InterPro" id="IPR035500">
    <property type="entry name" value="NHR-like_dom_sf"/>
</dbReference>
<keyword evidence="6 11" id="KW-0805">Transcription regulation</keyword>
<gene>
    <name evidence="15" type="ORF">QR680_006036</name>
</gene>
<dbReference type="PROSITE" id="PS00031">
    <property type="entry name" value="NUCLEAR_REC_DBD_1"/>
    <property type="match status" value="2"/>
</dbReference>
<keyword evidence="10 11" id="KW-0539">Nucleus</keyword>
<keyword evidence="4 11" id="KW-0863">Zinc-finger</keyword>
<dbReference type="PRINTS" id="PR00047">
    <property type="entry name" value="STROIDFINGER"/>
</dbReference>
<accession>A0AA39LWP9</accession>
<dbReference type="Gene3D" id="3.30.50.10">
    <property type="entry name" value="Erythroid Transcription Factor GATA-1, subunit A"/>
    <property type="match status" value="2"/>
</dbReference>
<evidence type="ECO:0000259" key="13">
    <source>
        <dbReference type="PROSITE" id="PS51030"/>
    </source>
</evidence>
<comment type="caution">
    <text evidence="15">The sequence shown here is derived from an EMBL/GenBank/DDBJ whole genome shotgun (WGS) entry which is preliminary data.</text>
</comment>
<sequence>MPSGRASTSDDECRICGSVPHGIHFGVYSCRACAAFFRRTVVNEKTYTCRRTTMDCNVKNTKRYPCRACRFEKCKQLGMKLSNEENNCSNSDSNDPASPLQPTNSVNVAEPLDFPKIKENSSELAYDVEPFLRSIGELINGAQLPLDTPLNPQIRYTALQRLLLAFNHFHVARNVKPRKVFELPDFIKDMESVIFQSCRFMMSCEEFAQLPVSDKWHLLRRSSLNILKLIRMHQAIEAFGFDANDDRLICCSDFYCTADKFTFNTAKMSDSAKENLNRLFRPILEKSLNLVLRPARKIRITREEIVYMCASCVWKIDYDDAPEFSNGTKKVAARFMEELGDDLHNHYKYVMRLDNYVNRLMSMAKLLESLEKMTFMRKEFMVLTKIFDIFSCSYLTVWCSCDSICPIPNTTEVTYKCRNLEMSDQNSSQASEVTESAACVVCENVPAELHFGANTCRACAAFFERSMTSEEDYICRKRTKDCDVSIDSGLYCRFCRLQKCYDVGMALTEEMEE</sequence>
<name>A0AA39LWP9_9BILA</name>
<evidence type="ECO:0000256" key="3">
    <source>
        <dbReference type="ARBA" id="ARBA00022723"/>
    </source>
</evidence>
<dbReference type="AlphaFoldDB" id="A0AA39LWP9"/>
<dbReference type="PROSITE" id="PS51257">
    <property type="entry name" value="PROKAR_LIPOPROTEIN"/>
    <property type="match status" value="1"/>
</dbReference>
<evidence type="ECO:0000256" key="11">
    <source>
        <dbReference type="RuleBase" id="RU004334"/>
    </source>
</evidence>
<keyword evidence="9 11" id="KW-0675">Receptor</keyword>
<dbReference type="SUPFAM" id="SSF57716">
    <property type="entry name" value="Glucocorticoid receptor-like (DNA-binding domain)"/>
    <property type="match status" value="2"/>
</dbReference>
<dbReference type="InterPro" id="IPR001628">
    <property type="entry name" value="Znf_hrmn_rcpt"/>
</dbReference>
<evidence type="ECO:0000259" key="14">
    <source>
        <dbReference type="PROSITE" id="PS51843"/>
    </source>
</evidence>
<dbReference type="Proteomes" id="UP001175271">
    <property type="component" value="Unassembled WGS sequence"/>
</dbReference>
<feature type="domain" description="Nuclear receptor" evidence="13">
    <location>
        <begin position="436"/>
        <end position="512"/>
    </location>
</feature>
<dbReference type="PROSITE" id="PS51843">
    <property type="entry name" value="NR_LBD"/>
    <property type="match status" value="1"/>
</dbReference>
<dbReference type="SMART" id="SM00399">
    <property type="entry name" value="ZnF_C4"/>
    <property type="match status" value="2"/>
</dbReference>
<feature type="region of interest" description="Disordered" evidence="12">
    <location>
        <begin position="84"/>
        <end position="105"/>
    </location>
</feature>
<proteinExistence type="inferred from homology"/>
<evidence type="ECO:0000256" key="7">
    <source>
        <dbReference type="ARBA" id="ARBA00023125"/>
    </source>
</evidence>
<evidence type="ECO:0000256" key="9">
    <source>
        <dbReference type="ARBA" id="ARBA00023170"/>
    </source>
</evidence>
<keyword evidence="7 11" id="KW-0238">DNA-binding</keyword>
<feature type="domain" description="NR LBD" evidence="14">
    <location>
        <begin position="127"/>
        <end position="403"/>
    </location>
</feature>
<evidence type="ECO:0000256" key="1">
    <source>
        <dbReference type="ARBA" id="ARBA00004123"/>
    </source>
</evidence>
<dbReference type="SUPFAM" id="SSF48508">
    <property type="entry name" value="Nuclear receptor ligand-binding domain"/>
    <property type="match status" value="1"/>
</dbReference>
<dbReference type="InterPro" id="IPR049636">
    <property type="entry name" value="HNF4-like_DBD"/>
</dbReference>
<evidence type="ECO:0000256" key="8">
    <source>
        <dbReference type="ARBA" id="ARBA00023163"/>
    </source>
</evidence>
<keyword evidence="16" id="KW-1185">Reference proteome</keyword>
<dbReference type="InterPro" id="IPR013088">
    <property type="entry name" value="Znf_NHR/GATA"/>
</dbReference>